<keyword evidence="1" id="KW-0812">Transmembrane</keyword>
<evidence type="ECO:0000313" key="2">
    <source>
        <dbReference type="EMBL" id="ODV77135.1"/>
    </source>
</evidence>
<feature type="transmembrane region" description="Helical" evidence="1">
    <location>
        <begin position="182"/>
        <end position="208"/>
    </location>
</feature>
<dbReference type="EMBL" id="KV453916">
    <property type="protein sequence ID" value="ODV77135.1"/>
    <property type="molecule type" value="Genomic_DNA"/>
</dbReference>
<keyword evidence="1" id="KW-1133">Transmembrane helix</keyword>
<evidence type="ECO:0000313" key="3">
    <source>
        <dbReference type="Proteomes" id="UP000094285"/>
    </source>
</evidence>
<dbReference type="GeneID" id="30984787"/>
<feature type="transmembrane region" description="Helical" evidence="1">
    <location>
        <begin position="277"/>
        <end position="303"/>
    </location>
</feature>
<reference evidence="3" key="1">
    <citation type="submission" date="2016-05" db="EMBL/GenBank/DDBJ databases">
        <title>Comparative genomics of biotechnologically important yeasts.</title>
        <authorList>
            <consortium name="DOE Joint Genome Institute"/>
            <person name="Riley R."/>
            <person name="Haridas S."/>
            <person name="Wolfe K.H."/>
            <person name="Lopes M.R."/>
            <person name="Hittinger C.T."/>
            <person name="Goker M."/>
            <person name="Salamov A."/>
            <person name="Wisecaver J."/>
            <person name="Long T.M."/>
            <person name="Aerts A.L."/>
            <person name="Barry K."/>
            <person name="Choi C."/>
            <person name="Clum A."/>
            <person name="Coughlan A.Y."/>
            <person name="Deshpande S."/>
            <person name="Douglass A.P."/>
            <person name="Hanson S.J."/>
            <person name="Klenk H.-P."/>
            <person name="Labutti K."/>
            <person name="Lapidus A."/>
            <person name="Lindquist E."/>
            <person name="Lipzen A."/>
            <person name="Meier-Kolthoff J.P."/>
            <person name="Ohm R.A."/>
            <person name="Otillar R.P."/>
            <person name="Pangilinan J."/>
            <person name="Peng Y."/>
            <person name="Rokas A."/>
            <person name="Rosa C.A."/>
            <person name="Scheuner C."/>
            <person name="Sibirny A.A."/>
            <person name="Slot J.C."/>
            <person name="Stielow J.B."/>
            <person name="Sun H."/>
            <person name="Kurtzman C.P."/>
            <person name="Blackwell M."/>
            <person name="Grigoriev I.V."/>
            <person name="Jeffries T.W."/>
        </authorList>
    </citation>
    <scope>NUCLEOTIDE SEQUENCE [LARGE SCALE GENOMIC DNA]</scope>
    <source>
        <strain evidence="3">NRRL Y-17324</strain>
    </source>
</reference>
<protein>
    <submittedName>
        <fullName evidence="2">Uncharacterized protein</fullName>
    </submittedName>
</protein>
<gene>
    <name evidence="2" type="ORF">CANTADRAFT_57022</name>
</gene>
<evidence type="ECO:0000256" key="1">
    <source>
        <dbReference type="SAM" id="Phobius"/>
    </source>
</evidence>
<dbReference type="RefSeq" id="XP_020062257.1">
    <property type="nucleotide sequence ID" value="XM_020210651.1"/>
</dbReference>
<dbReference type="Proteomes" id="UP000094285">
    <property type="component" value="Unassembled WGS sequence"/>
</dbReference>
<organism evidence="2 3">
    <name type="scientific">Suhomyces tanzawaensis NRRL Y-17324</name>
    <dbReference type="NCBI Taxonomy" id="984487"/>
    <lineage>
        <taxon>Eukaryota</taxon>
        <taxon>Fungi</taxon>
        <taxon>Dikarya</taxon>
        <taxon>Ascomycota</taxon>
        <taxon>Saccharomycotina</taxon>
        <taxon>Pichiomycetes</taxon>
        <taxon>Debaryomycetaceae</taxon>
        <taxon>Suhomyces</taxon>
    </lineage>
</organism>
<keyword evidence="3" id="KW-1185">Reference proteome</keyword>
<dbReference type="OrthoDB" id="10041630at2759"/>
<dbReference type="AlphaFoldDB" id="A0A1E4SCA4"/>
<keyword evidence="1" id="KW-0472">Membrane</keyword>
<sequence length="365" mass="42000">MPSPIFISKPSEAFSIWVILRGLQLAILSTYRSLQNPSILYHPTYIPCLTRIAWMSLVVYVLLNGPLYLSKTIVFCGNHINLFTVNGRTVQASLTQFMHTYLDLHIFLITLAGYYDPQSDRLFLVNVQFSDSVNNTTYHQNLTKLPCKKVVQQGSTWSQHLHDLLRNCPQFKFFIRRYAKYYLFNLVIYALVSYPSRLSTLILCFILFQTVLDKLGSISTFGVIAVLNLLPSHYIGSFLAGYYGVSNLSQDLLLAYFHRINFTKFEQNQWLKSREGVLFGFGLFNYWLIKSYPAFSVIIYTLAQLNMGYLITKLTDVPPSNTNALINWTSSQLVWTKQYSVIDGEFINDPFTSFPGSFIWEENEG</sequence>
<accession>A0A1E4SCA4</accession>
<name>A0A1E4SCA4_9ASCO</name>
<proteinExistence type="predicted"/>
<dbReference type="PANTHER" id="PTHR38421">
    <property type="entry name" value="TRANSMEMBRANE PROTEIN USGS"/>
    <property type="match status" value="1"/>
</dbReference>
<dbReference type="PANTHER" id="PTHR38421:SF1">
    <property type="entry name" value="TRANSMEMBRANE PROTEIN"/>
    <property type="match status" value="1"/>
</dbReference>